<accession>A0ABP8V657</accession>
<gene>
    <name evidence="1" type="ORF">GCM10023116_27000</name>
</gene>
<sequence length="301" mass="32298">MSVWLVLASGFASAALDCDSISGGYRCTDIVGLENQDIVIQAEDIVGTGSVVFGEQEYCILSYTTPSLSSNSNTWNRLVFDVQMGGNNSNGEFVLQNGGSTLPVNFQWRGGAPVSGGSVWESPGPNNLTSDQQGALSCNDDPYSQAWLRFEVSSDDLQSANPGTYTGSFNVDIGQDSAGYHGDVNFTVRLPRLIKISGLDDMVLTERNASNNRYRQEEPFCVFVTGGGDYRIRASGGPGQSDPFLLTQAGDAIQYRVRLSSNGNNNITVNPGDWVNANNGSSGVCQHSCRPNSSRFLKLIS</sequence>
<dbReference type="RefSeq" id="WP_345196588.1">
    <property type="nucleotide sequence ID" value="NZ_BAABFL010000393.1"/>
</dbReference>
<evidence type="ECO:0000313" key="2">
    <source>
        <dbReference type="Proteomes" id="UP001500604"/>
    </source>
</evidence>
<keyword evidence="2" id="KW-1185">Reference proteome</keyword>
<protein>
    <submittedName>
        <fullName evidence="1">Uncharacterized protein</fullName>
    </submittedName>
</protein>
<organism evidence="1 2">
    <name type="scientific">Kistimonas scapharcae</name>
    <dbReference type="NCBI Taxonomy" id="1036133"/>
    <lineage>
        <taxon>Bacteria</taxon>
        <taxon>Pseudomonadati</taxon>
        <taxon>Pseudomonadota</taxon>
        <taxon>Gammaproteobacteria</taxon>
        <taxon>Oceanospirillales</taxon>
        <taxon>Endozoicomonadaceae</taxon>
        <taxon>Kistimonas</taxon>
    </lineage>
</organism>
<comment type="caution">
    <text evidence="1">The sequence shown here is derived from an EMBL/GenBank/DDBJ whole genome shotgun (WGS) entry which is preliminary data.</text>
</comment>
<reference evidence="2" key="1">
    <citation type="journal article" date="2019" name="Int. J. Syst. Evol. Microbiol.">
        <title>The Global Catalogue of Microorganisms (GCM) 10K type strain sequencing project: providing services to taxonomists for standard genome sequencing and annotation.</title>
        <authorList>
            <consortium name="The Broad Institute Genomics Platform"/>
            <consortium name="The Broad Institute Genome Sequencing Center for Infectious Disease"/>
            <person name="Wu L."/>
            <person name="Ma J."/>
        </authorList>
    </citation>
    <scope>NUCLEOTIDE SEQUENCE [LARGE SCALE GENOMIC DNA]</scope>
    <source>
        <strain evidence="2">JCM 17805</strain>
    </source>
</reference>
<proteinExistence type="predicted"/>
<dbReference type="Proteomes" id="UP001500604">
    <property type="component" value="Unassembled WGS sequence"/>
</dbReference>
<dbReference type="EMBL" id="BAABFL010000393">
    <property type="protein sequence ID" value="GAA4650417.1"/>
    <property type="molecule type" value="Genomic_DNA"/>
</dbReference>
<evidence type="ECO:0000313" key="1">
    <source>
        <dbReference type="EMBL" id="GAA4650417.1"/>
    </source>
</evidence>
<name>A0ABP8V657_9GAMM</name>